<evidence type="ECO:0008006" key="4">
    <source>
        <dbReference type="Google" id="ProtNLM"/>
    </source>
</evidence>
<evidence type="ECO:0000256" key="1">
    <source>
        <dbReference type="SAM" id="MobiDB-lite"/>
    </source>
</evidence>
<protein>
    <recommendedName>
        <fullName evidence="4">Tetratricopeptide repeat protein</fullName>
    </recommendedName>
</protein>
<gene>
    <name evidence="2" type="ORF">GJJ64_08610</name>
</gene>
<keyword evidence="3" id="KW-1185">Reference proteome</keyword>
<comment type="caution">
    <text evidence="2">The sequence shown here is derived from an EMBL/GenBank/DDBJ whole genome shotgun (WGS) entry which is preliminary data.</text>
</comment>
<reference evidence="2 3" key="1">
    <citation type="submission" date="2019-11" db="EMBL/GenBank/DDBJ databases">
        <authorList>
            <person name="Cheng Q."/>
            <person name="Yang Z."/>
        </authorList>
    </citation>
    <scope>NUCLEOTIDE SEQUENCE [LARGE SCALE GENOMIC DNA]</scope>
    <source>
        <strain evidence="2 3">HX-22-1</strain>
    </source>
</reference>
<name>A0A7K0FPA0_9SPHI</name>
<dbReference type="AlphaFoldDB" id="A0A7K0FPA0"/>
<dbReference type="EMBL" id="WKJI01000002">
    <property type="protein sequence ID" value="MRX47245.1"/>
    <property type="molecule type" value="Genomic_DNA"/>
</dbReference>
<accession>A0A7K0FPA0</accession>
<feature type="compositionally biased region" description="Basic and acidic residues" evidence="1">
    <location>
        <begin position="402"/>
        <end position="415"/>
    </location>
</feature>
<proteinExistence type="predicted"/>
<evidence type="ECO:0000313" key="3">
    <source>
        <dbReference type="Proteomes" id="UP000462931"/>
    </source>
</evidence>
<dbReference type="RefSeq" id="WP_154287398.1">
    <property type="nucleotide sequence ID" value="NZ_WKJI01000002.1"/>
</dbReference>
<sequence>MEQLEYKHIKELKFSDYLFDLNQLDEGKLADLEILINKYPYCQTLYLLAAKAAQTTPDFNQKLAQAAVMLPDRTVLYHAIHHPDKLNKDYTVVANQEEEMQPAALVSIIEEDVTLPSSVEIPAETATESATDSFNHDDEVYEEITDLVVEHIAPAAEEVKDENDLNFDTSTPSEYVIEETGSNSETIEDEQPAFEQANTSENEEETKEIEEVIAPAFVEIETLDQSTTPFESIISTDEVAVDAASAQENDITEEEKPIVENISAAEPYIENIQQDIEEPELSTENKQKEAVQITQQKNYISKYDDERLPYTFLWWLAKTRKEYENIQPYASFKLDTSKQIAVKEDVLSHQIAENIFHLRTVDDLSHQQTQTVPFDFRRKEYQIIERFIKEEPQIKPPPANKIDTENKAKRSSEDSHELVSETLAKVYVEQMLYHKALEVYKKLSLKYPEKSTYFASQIKYLELKVN</sequence>
<evidence type="ECO:0000313" key="2">
    <source>
        <dbReference type="EMBL" id="MRX47245.1"/>
    </source>
</evidence>
<feature type="region of interest" description="Disordered" evidence="1">
    <location>
        <begin position="180"/>
        <end position="205"/>
    </location>
</feature>
<dbReference type="Proteomes" id="UP000462931">
    <property type="component" value="Unassembled WGS sequence"/>
</dbReference>
<feature type="region of interest" description="Disordered" evidence="1">
    <location>
        <begin position="395"/>
        <end position="415"/>
    </location>
</feature>
<organism evidence="2 3">
    <name type="scientific">Pedobacter puniceum</name>
    <dbReference type="NCBI Taxonomy" id="2666136"/>
    <lineage>
        <taxon>Bacteria</taxon>
        <taxon>Pseudomonadati</taxon>
        <taxon>Bacteroidota</taxon>
        <taxon>Sphingobacteriia</taxon>
        <taxon>Sphingobacteriales</taxon>
        <taxon>Sphingobacteriaceae</taxon>
        <taxon>Pedobacter</taxon>
    </lineage>
</organism>